<comment type="caution">
    <text evidence="2">The sequence shown here is derived from an EMBL/GenBank/DDBJ whole genome shotgun (WGS) entry which is preliminary data.</text>
</comment>
<accession>A0A9Q3W7R7</accession>
<dbReference type="InterPro" id="IPR021306">
    <property type="entry name" value="DUF2878"/>
</dbReference>
<dbReference type="EMBL" id="JAJVKT010000029">
    <property type="protein sequence ID" value="MCE7510746.1"/>
    <property type="molecule type" value="Genomic_DNA"/>
</dbReference>
<gene>
    <name evidence="2" type="ORF">LZG35_19080</name>
</gene>
<feature type="transmembrane region" description="Helical" evidence="1">
    <location>
        <begin position="145"/>
        <end position="166"/>
    </location>
</feature>
<protein>
    <submittedName>
        <fullName evidence="2">DUF2878 domain-containing protein</fullName>
    </submittedName>
</protein>
<feature type="transmembrane region" description="Helical" evidence="1">
    <location>
        <begin position="119"/>
        <end position="139"/>
    </location>
</feature>
<reference evidence="2" key="1">
    <citation type="submission" date="2022-01" db="EMBL/GenBank/DDBJ databases">
        <authorList>
            <person name="Karlyshev A.V."/>
            <person name="Jaspars M."/>
        </authorList>
    </citation>
    <scope>NUCLEOTIDE SEQUENCE</scope>
    <source>
        <strain evidence="2">AGSA3-2</strain>
    </source>
</reference>
<dbReference type="Pfam" id="PF11086">
    <property type="entry name" value="DUF2878"/>
    <property type="match status" value="1"/>
</dbReference>
<dbReference type="AlphaFoldDB" id="A0A9Q3W7R7"/>
<feature type="transmembrane region" description="Helical" evidence="1">
    <location>
        <begin position="30"/>
        <end position="48"/>
    </location>
</feature>
<evidence type="ECO:0000313" key="2">
    <source>
        <dbReference type="EMBL" id="MCE7510746.1"/>
    </source>
</evidence>
<evidence type="ECO:0000313" key="3">
    <source>
        <dbReference type="Proteomes" id="UP001107961"/>
    </source>
</evidence>
<dbReference type="Proteomes" id="UP001107961">
    <property type="component" value="Unassembled WGS sequence"/>
</dbReference>
<organism evidence="2 3">
    <name type="scientific">Alloalcanivorax xenomutans</name>
    <dbReference type="NCBI Taxonomy" id="1094342"/>
    <lineage>
        <taxon>Bacteria</taxon>
        <taxon>Pseudomonadati</taxon>
        <taxon>Pseudomonadota</taxon>
        <taxon>Gammaproteobacteria</taxon>
        <taxon>Oceanospirillales</taxon>
        <taxon>Alcanivoracaceae</taxon>
        <taxon>Alloalcanivorax</taxon>
    </lineage>
</organism>
<sequence>MNRAFAATAVNFIGLQALWPVAVIGAVRQWAVPAWSVVMVMLVLLWALERNWRSDSRLLLAGALGCVLVEPLLMLTGLLRYAAGGGAWWPPSWIWSLWLGFAVSFNYSLAWLHQRPRWAAMLGAVGGVVSVSMGIRLGAASAPLGWLPLALCYALLWAAVVPLLAAMSRREWEKAP</sequence>
<proteinExistence type="predicted"/>
<keyword evidence="3" id="KW-1185">Reference proteome</keyword>
<dbReference type="RefSeq" id="WP_116027564.1">
    <property type="nucleotide sequence ID" value="NZ_CP102389.1"/>
</dbReference>
<keyword evidence="1" id="KW-1133">Transmembrane helix</keyword>
<name>A0A9Q3W7R7_9GAMM</name>
<keyword evidence="1" id="KW-0472">Membrane</keyword>
<evidence type="ECO:0000256" key="1">
    <source>
        <dbReference type="SAM" id="Phobius"/>
    </source>
</evidence>
<feature type="transmembrane region" description="Helical" evidence="1">
    <location>
        <begin position="60"/>
        <end position="81"/>
    </location>
</feature>
<keyword evidence="1" id="KW-0812">Transmembrane</keyword>
<feature type="transmembrane region" description="Helical" evidence="1">
    <location>
        <begin position="93"/>
        <end position="112"/>
    </location>
</feature>